<protein>
    <submittedName>
        <fullName evidence="2">Uncharacterized protein</fullName>
    </submittedName>
</protein>
<feature type="region of interest" description="Disordered" evidence="1">
    <location>
        <begin position="1"/>
        <end position="65"/>
    </location>
</feature>
<dbReference type="AlphaFoldDB" id="A0A438GIQ2"/>
<proteinExistence type="predicted"/>
<evidence type="ECO:0000313" key="3">
    <source>
        <dbReference type="Proteomes" id="UP000288805"/>
    </source>
</evidence>
<organism evidence="2 3">
    <name type="scientific">Vitis vinifera</name>
    <name type="common">Grape</name>
    <dbReference type="NCBI Taxonomy" id="29760"/>
    <lineage>
        <taxon>Eukaryota</taxon>
        <taxon>Viridiplantae</taxon>
        <taxon>Streptophyta</taxon>
        <taxon>Embryophyta</taxon>
        <taxon>Tracheophyta</taxon>
        <taxon>Spermatophyta</taxon>
        <taxon>Magnoliopsida</taxon>
        <taxon>eudicotyledons</taxon>
        <taxon>Gunneridae</taxon>
        <taxon>Pentapetalae</taxon>
        <taxon>rosids</taxon>
        <taxon>Vitales</taxon>
        <taxon>Vitaceae</taxon>
        <taxon>Viteae</taxon>
        <taxon>Vitis</taxon>
    </lineage>
</organism>
<name>A0A438GIQ2_VITVI</name>
<evidence type="ECO:0000256" key="1">
    <source>
        <dbReference type="SAM" id="MobiDB-lite"/>
    </source>
</evidence>
<evidence type="ECO:0000313" key="2">
    <source>
        <dbReference type="EMBL" id="RVW72054.1"/>
    </source>
</evidence>
<comment type="caution">
    <text evidence="2">The sequence shown here is derived from an EMBL/GenBank/DDBJ whole genome shotgun (WGS) entry which is preliminary data.</text>
</comment>
<gene>
    <name evidence="2" type="ORF">CK203_054042</name>
</gene>
<reference evidence="2 3" key="1">
    <citation type="journal article" date="2018" name="PLoS Genet.">
        <title>Population sequencing reveals clonal diversity and ancestral inbreeding in the grapevine cultivar Chardonnay.</title>
        <authorList>
            <person name="Roach M.J."/>
            <person name="Johnson D.L."/>
            <person name="Bohlmann J."/>
            <person name="van Vuuren H.J."/>
            <person name="Jones S.J."/>
            <person name="Pretorius I.S."/>
            <person name="Schmidt S.A."/>
            <person name="Borneman A.R."/>
        </authorList>
    </citation>
    <scope>NUCLEOTIDE SEQUENCE [LARGE SCALE GENOMIC DNA]</scope>
    <source>
        <strain evidence="3">cv. Chardonnay</strain>
        <tissue evidence="2">Leaf</tissue>
    </source>
</reference>
<dbReference type="Proteomes" id="UP000288805">
    <property type="component" value="Unassembled WGS sequence"/>
</dbReference>
<dbReference type="EMBL" id="QGNW01000424">
    <property type="protein sequence ID" value="RVW72054.1"/>
    <property type="molecule type" value="Genomic_DNA"/>
</dbReference>
<feature type="compositionally biased region" description="Basic residues" evidence="1">
    <location>
        <begin position="1"/>
        <end position="11"/>
    </location>
</feature>
<sequence length="86" mass="9529">MAPSHQKKTVGKRTTTASSPPGDRKVKRRKCGATHLCFIDGPPRHQRSKGQVTNSRPEPKSIYPGTARAILETSNVRPHEPHTPMH</sequence>
<accession>A0A438GIQ2</accession>